<sequence>MAPESLAHSDPLRIMKMVCLLHCISLIPSTCHAGDFNCLCFANSSLEPFDQPSFNANFFLLLNLFTASAEGTFVHLADYFLSFLSKVCSSYSSGFFENPSGSRILECIKSIHSIKAEEVFLLTLLIDISDYTRSFKVYFI</sequence>
<dbReference type="Proteomes" id="UP000800235">
    <property type="component" value="Unassembled WGS sequence"/>
</dbReference>
<evidence type="ECO:0000256" key="1">
    <source>
        <dbReference type="SAM" id="SignalP"/>
    </source>
</evidence>
<protein>
    <submittedName>
        <fullName evidence="2">Uncharacterized protein</fullName>
    </submittedName>
</protein>
<comment type="caution">
    <text evidence="2">The sequence shown here is derived from an EMBL/GenBank/DDBJ whole genome shotgun (WGS) entry which is preliminary data.</text>
</comment>
<gene>
    <name evidence="2" type="ORF">EJ08DRAFT_247878</name>
</gene>
<organism evidence="2 3">
    <name type="scientific">Tothia fuscella</name>
    <dbReference type="NCBI Taxonomy" id="1048955"/>
    <lineage>
        <taxon>Eukaryota</taxon>
        <taxon>Fungi</taxon>
        <taxon>Dikarya</taxon>
        <taxon>Ascomycota</taxon>
        <taxon>Pezizomycotina</taxon>
        <taxon>Dothideomycetes</taxon>
        <taxon>Pleosporomycetidae</taxon>
        <taxon>Venturiales</taxon>
        <taxon>Cylindrosympodiaceae</taxon>
        <taxon>Tothia</taxon>
    </lineage>
</organism>
<accession>A0A9P4NRF7</accession>
<feature type="chain" id="PRO_5040204908" evidence="1">
    <location>
        <begin position="34"/>
        <end position="140"/>
    </location>
</feature>
<reference evidence="2" key="1">
    <citation type="journal article" date="2020" name="Stud. Mycol.">
        <title>101 Dothideomycetes genomes: a test case for predicting lifestyles and emergence of pathogens.</title>
        <authorList>
            <person name="Haridas S."/>
            <person name="Albert R."/>
            <person name="Binder M."/>
            <person name="Bloem J."/>
            <person name="Labutti K."/>
            <person name="Salamov A."/>
            <person name="Andreopoulos B."/>
            <person name="Baker S."/>
            <person name="Barry K."/>
            <person name="Bills G."/>
            <person name="Bluhm B."/>
            <person name="Cannon C."/>
            <person name="Castanera R."/>
            <person name="Culley D."/>
            <person name="Daum C."/>
            <person name="Ezra D."/>
            <person name="Gonzalez J."/>
            <person name="Henrissat B."/>
            <person name="Kuo A."/>
            <person name="Liang C."/>
            <person name="Lipzen A."/>
            <person name="Lutzoni F."/>
            <person name="Magnuson J."/>
            <person name="Mondo S."/>
            <person name="Nolan M."/>
            <person name="Ohm R."/>
            <person name="Pangilinan J."/>
            <person name="Park H.-J."/>
            <person name="Ramirez L."/>
            <person name="Alfaro M."/>
            <person name="Sun H."/>
            <person name="Tritt A."/>
            <person name="Yoshinaga Y."/>
            <person name="Zwiers L.-H."/>
            <person name="Turgeon B."/>
            <person name="Goodwin S."/>
            <person name="Spatafora J."/>
            <person name="Crous P."/>
            <person name="Grigoriev I."/>
        </authorList>
    </citation>
    <scope>NUCLEOTIDE SEQUENCE</scope>
    <source>
        <strain evidence="2">CBS 130266</strain>
    </source>
</reference>
<proteinExistence type="predicted"/>
<keyword evidence="3" id="KW-1185">Reference proteome</keyword>
<dbReference type="AlphaFoldDB" id="A0A9P4NRF7"/>
<feature type="signal peptide" evidence="1">
    <location>
        <begin position="1"/>
        <end position="33"/>
    </location>
</feature>
<name>A0A9P4NRF7_9PEZI</name>
<evidence type="ECO:0000313" key="3">
    <source>
        <dbReference type="Proteomes" id="UP000800235"/>
    </source>
</evidence>
<dbReference type="EMBL" id="MU007040">
    <property type="protein sequence ID" value="KAF2430272.1"/>
    <property type="molecule type" value="Genomic_DNA"/>
</dbReference>
<evidence type="ECO:0000313" key="2">
    <source>
        <dbReference type="EMBL" id="KAF2430272.1"/>
    </source>
</evidence>
<keyword evidence="1" id="KW-0732">Signal</keyword>